<evidence type="ECO:0000313" key="1">
    <source>
        <dbReference type="EMBL" id="KAG6494185.1"/>
    </source>
</evidence>
<organism evidence="1 2">
    <name type="scientific">Zingiber officinale</name>
    <name type="common">Ginger</name>
    <name type="synonym">Amomum zingiber</name>
    <dbReference type="NCBI Taxonomy" id="94328"/>
    <lineage>
        <taxon>Eukaryota</taxon>
        <taxon>Viridiplantae</taxon>
        <taxon>Streptophyta</taxon>
        <taxon>Embryophyta</taxon>
        <taxon>Tracheophyta</taxon>
        <taxon>Spermatophyta</taxon>
        <taxon>Magnoliopsida</taxon>
        <taxon>Liliopsida</taxon>
        <taxon>Zingiberales</taxon>
        <taxon>Zingiberaceae</taxon>
        <taxon>Zingiber</taxon>
    </lineage>
</organism>
<dbReference type="Proteomes" id="UP000734854">
    <property type="component" value="Unassembled WGS sequence"/>
</dbReference>
<reference evidence="1 2" key="1">
    <citation type="submission" date="2020-08" db="EMBL/GenBank/DDBJ databases">
        <title>Plant Genome Project.</title>
        <authorList>
            <person name="Zhang R.-G."/>
        </authorList>
    </citation>
    <scope>NUCLEOTIDE SEQUENCE [LARGE SCALE GENOMIC DNA]</scope>
    <source>
        <tissue evidence="1">Rhizome</tissue>
    </source>
</reference>
<name>A0A8J5G8W7_ZINOF</name>
<evidence type="ECO:0000313" key="2">
    <source>
        <dbReference type="Proteomes" id="UP000734854"/>
    </source>
</evidence>
<gene>
    <name evidence="1" type="ORF">ZIOFF_049204</name>
</gene>
<accession>A0A8J5G8W7</accession>
<comment type="caution">
    <text evidence="1">The sequence shown here is derived from an EMBL/GenBank/DDBJ whole genome shotgun (WGS) entry which is preliminary data.</text>
</comment>
<protein>
    <submittedName>
        <fullName evidence="1">Uncharacterized protein</fullName>
    </submittedName>
</protein>
<keyword evidence="2" id="KW-1185">Reference proteome</keyword>
<proteinExistence type="predicted"/>
<dbReference type="EMBL" id="JACMSC010000013">
    <property type="protein sequence ID" value="KAG6494185.1"/>
    <property type="molecule type" value="Genomic_DNA"/>
</dbReference>
<dbReference type="AlphaFoldDB" id="A0A8J5G8W7"/>
<sequence>MGRLTNLNHMEGFVVDHGDSSNNVDDMCDLEDLQSLSKLRFLSTDSWKGQQWPDPRLSRTNHCSGICLCYGRIESRKMTAKKKRMRRPVADCFLRRAWRNFVSTTSRAGDFPTG</sequence>